<comment type="caution">
    <text evidence="3">The sequence shown here is derived from an EMBL/GenBank/DDBJ whole genome shotgun (WGS) entry which is preliminary data.</text>
</comment>
<evidence type="ECO:0000256" key="1">
    <source>
        <dbReference type="SAM" id="MobiDB-lite"/>
    </source>
</evidence>
<protein>
    <submittedName>
        <fullName evidence="3">Uncharacterized protein</fullName>
    </submittedName>
</protein>
<organism evidence="3 4">
    <name type="scientific">Cercophora scortea</name>
    <dbReference type="NCBI Taxonomy" id="314031"/>
    <lineage>
        <taxon>Eukaryota</taxon>
        <taxon>Fungi</taxon>
        <taxon>Dikarya</taxon>
        <taxon>Ascomycota</taxon>
        <taxon>Pezizomycotina</taxon>
        <taxon>Sordariomycetes</taxon>
        <taxon>Sordariomycetidae</taxon>
        <taxon>Sordariales</taxon>
        <taxon>Lasiosphaeriaceae</taxon>
        <taxon>Cercophora</taxon>
    </lineage>
</organism>
<sequence length="491" mass="55286">MMDWPAVLQPFLDDDTLGLFSYDTPSDFPCRVVQGNETKLDVYDVQPPTRSLSGRVQPAKVDSTQADPEGTFTRGLYYLPFSLPIWARITKTFHFHNVIYNALIRNKCYSTYLTIQKCGETQALDMYTAVASSDLKWFGTIGISSTYFRDLKLTAAAIYGCDEGQMERVEALLRASPEVRSHPLLMVGVFAELQRDRLEEMVDGVIAESDAIVMSLPVDSKSTERAGKKKEFSRNLNRRLRQCRVDIKEVEEELKSTKAQLRKMIQEIENITATKTKPGDDYSASGHSTGSKNEAMSGAEKEERSEASSWKGKQVAVAVDDTKPSGESQAYEPLPEDSHEHEEQGAVLNTAQAKASRVIAFVAMLYLPMTTVATIFAMPVFNFQSHWLDDHFNFCFSSNSSSATNVPNLVLSAYFYWYLVTSLVLTGFTLICWYYYTRDIGRDNDDTNSDDNHAAGNGSFLSLFKPKYWSFEIRRGMSQGEVKQNKRAAPY</sequence>
<keyword evidence="2" id="KW-0472">Membrane</keyword>
<gene>
    <name evidence="3" type="ORF">B0T19DRAFT_488480</name>
</gene>
<evidence type="ECO:0000256" key="2">
    <source>
        <dbReference type="SAM" id="Phobius"/>
    </source>
</evidence>
<feature type="region of interest" description="Disordered" evidence="1">
    <location>
        <begin position="272"/>
        <end position="344"/>
    </location>
</feature>
<feature type="compositionally biased region" description="Polar residues" evidence="1">
    <location>
        <begin position="285"/>
        <end position="294"/>
    </location>
</feature>
<feature type="transmembrane region" description="Helical" evidence="2">
    <location>
        <begin position="358"/>
        <end position="381"/>
    </location>
</feature>
<dbReference type="AlphaFoldDB" id="A0AAE0I8P5"/>
<evidence type="ECO:0000313" key="4">
    <source>
        <dbReference type="Proteomes" id="UP001286456"/>
    </source>
</evidence>
<accession>A0AAE0I8P5</accession>
<proteinExistence type="predicted"/>
<feature type="transmembrane region" description="Helical" evidence="2">
    <location>
        <begin position="415"/>
        <end position="436"/>
    </location>
</feature>
<keyword evidence="2" id="KW-0812">Transmembrane</keyword>
<dbReference type="Proteomes" id="UP001286456">
    <property type="component" value="Unassembled WGS sequence"/>
</dbReference>
<dbReference type="Gene3D" id="1.20.58.340">
    <property type="entry name" value="Magnesium transport protein CorA, transmembrane region"/>
    <property type="match status" value="1"/>
</dbReference>
<evidence type="ECO:0000313" key="3">
    <source>
        <dbReference type="EMBL" id="KAK3320370.1"/>
    </source>
</evidence>
<reference evidence="3" key="2">
    <citation type="submission" date="2023-06" db="EMBL/GenBank/DDBJ databases">
        <authorList>
            <consortium name="Lawrence Berkeley National Laboratory"/>
            <person name="Haridas S."/>
            <person name="Hensen N."/>
            <person name="Bonometti L."/>
            <person name="Westerberg I."/>
            <person name="Brannstrom I.O."/>
            <person name="Guillou S."/>
            <person name="Cros-Aarteil S."/>
            <person name="Calhoun S."/>
            <person name="Kuo A."/>
            <person name="Mondo S."/>
            <person name="Pangilinan J."/>
            <person name="Riley R."/>
            <person name="Labutti K."/>
            <person name="Andreopoulos B."/>
            <person name="Lipzen A."/>
            <person name="Chen C."/>
            <person name="Yanf M."/>
            <person name="Daum C."/>
            <person name="Ng V."/>
            <person name="Clum A."/>
            <person name="Steindorff A."/>
            <person name="Ohm R."/>
            <person name="Martin F."/>
            <person name="Silar P."/>
            <person name="Natvig D."/>
            <person name="Lalanne C."/>
            <person name="Gautier V."/>
            <person name="Ament-Velasquez S.L."/>
            <person name="Kruys A."/>
            <person name="Hutchinson M.I."/>
            <person name="Powell A.J."/>
            <person name="Barry K."/>
            <person name="Miller A.N."/>
            <person name="Grigoriev I.V."/>
            <person name="Debuchy R."/>
            <person name="Gladieux P."/>
            <person name="Thoren M.H."/>
            <person name="Johannesson H."/>
        </authorList>
    </citation>
    <scope>NUCLEOTIDE SEQUENCE</scope>
    <source>
        <strain evidence="3">SMH4131-1</strain>
    </source>
</reference>
<keyword evidence="4" id="KW-1185">Reference proteome</keyword>
<keyword evidence="2" id="KW-1133">Transmembrane helix</keyword>
<name>A0AAE0I8P5_9PEZI</name>
<reference evidence="3" key="1">
    <citation type="journal article" date="2023" name="Mol. Phylogenet. Evol.">
        <title>Genome-scale phylogeny and comparative genomics of the fungal order Sordariales.</title>
        <authorList>
            <person name="Hensen N."/>
            <person name="Bonometti L."/>
            <person name="Westerberg I."/>
            <person name="Brannstrom I.O."/>
            <person name="Guillou S."/>
            <person name="Cros-Aarteil S."/>
            <person name="Calhoun S."/>
            <person name="Haridas S."/>
            <person name="Kuo A."/>
            <person name="Mondo S."/>
            <person name="Pangilinan J."/>
            <person name="Riley R."/>
            <person name="LaButti K."/>
            <person name="Andreopoulos B."/>
            <person name="Lipzen A."/>
            <person name="Chen C."/>
            <person name="Yan M."/>
            <person name="Daum C."/>
            <person name="Ng V."/>
            <person name="Clum A."/>
            <person name="Steindorff A."/>
            <person name="Ohm R.A."/>
            <person name="Martin F."/>
            <person name="Silar P."/>
            <person name="Natvig D.O."/>
            <person name="Lalanne C."/>
            <person name="Gautier V."/>
            <person name="Ament-Velasquez S.L."/>
            <person name="Kruys A."/>
            <person name="Hutchinson M.I."/>
            <person name="Powell A.J."/>
            <person name="Barry K."/>
            <person name="Miller A.N."/>
            <person name="Grigoriev I.V."/>
            <person name="Debuchy R."/>
            <person name="Gladieux P."/>
            <person name="Hiltunen Thoren M."/>
            <person name="Johannesson H."/>
        </authorList>
    </citation>
    <scope>NUCLEOTIDE SEQUENCE</scope>
    <source>
        <strain evidence="3">SMH4131-1</strain>
    </source>
</reference>
<dbReference type="EMBL" id="JAUEPO010000006">
    <property type="protein sequence ID" value="KAK3320370.1"/>
    <property type="molecule type" value="Genomic_DNA"/>
</dbReference>